<keyword evidence="1 2" id="KW-0732">Signal</keyword>
<evidence type="ECO:0000313" key="5">
    <source>
        <dbReference type="Proteomes" id="UP000683507"/>
    </source>
</evidence>
<accession>A0A916N8J6</accession>
<keyword evidence="5" id="KW-1185">Reference proteome</keyword>
<dbReference type="Gene3D" id="2.60.120.560">
    <property type="entry name" value="Exo-inulinase, domain 1"/>
    <property type="match status" value="1"/>
</dbReference>
<dbReference type="Gene3D" id="2.60.40.4070">
    <property type="match status" value="1"/>
</dbReference>
<evidence type="ECO:0000256" key="2">
    <source>
        <dbReference type="SAM" id="SignalP"/>
    </source>
</evidence>
<proteinExistence type="predicted"/>
<dbReference type="PROSITE" id="PS51257">
    <property type="entry name" value="PROKAR_LIPOPROTEIN"/>
    <property type="match status" value="1"/>
</dbReference>
<dbReference type="SUPFAM" id="SSF74853">
    <property type="entry name" value="Lamin A/C globular tail domain"/>
    <property type="match status" value="2"/>
</dbReference>
<organism evidence="4 5">
    <name type="scientific">Parvicella tangerina</name>
    <dbReference type="NCBI Taxonomy" id="2829795"/>
    <lineage>
        <taxon>Bacteria</taxon>
        <taxon>Pseudomonadati</taxon>
        <taxon>Bacteroidota</taxon>
        <taxon>Flavobacteriia</taxon>
        <taxon>Flavobacteriales</taxon>
        <taxon>Parvicellaceae</taxon>
        <taxon>Parvicella</taxon>
    </lineage>
</organism>
<evidence type="ECO:0000256" key="1">
    <source>
        <dbReference type="ARBA" id="ARBA00022729"/>
    </source>
</evidence>
<gene>
    <name evidence="4" type="ORF">CRYO30217_00305</name>
</gene>
<dbReference type="Gene3D" id="2.60.40.1220">
    <property type="match status" value="2"/>
</dbReference>
<dbReference type="Pfam" id="PF13205">
    <property type="entry name" value="Big_5"/>
    <property type="match status" value="2"/>
</dbReference>
<dbReference type="InterPro" id="IPR032812">
    <property type="entry name" value="SbsA_Ig"/>
</dbReference>
<sequence>MLKVSRLYVLLFGLMIGSCSIFAQVNDDFSDGDFTTNPTWSGDVSLFTVTGGQLQSQSSGAATYYLSTPCTIATDAEWTYYFDFQFSTSGANYCDFYLMADNSDLNNVSNGYFVRMGGTNDEISLYKVVAGTETMIIDGADGLINSSSSNPFRVKVTRDVSDNWTLQYDDLGSSPTGGYVSGGFVNDGSITSSSHMGMLIEQSGAASPINAHFFDDIHADNIAPDVTPPTVTNVTVVSATELTVFFDEPLDVATAELASNYAANNGLAISSATVNGGNPAQVDLVFSTPFSQGVTNTLTVSNVEDLAGNSMTSSDHDFLYFVAVPAAYGDVLINEIFADPSPQYGLPSAEYIELYNASSSPFDLDGWVFSDASSSATLPSHVLMPGEVVAIADDDYVLDFSIFNNVIFVSSLPSLNNSSDDLALEDGSATLVDAVSYSDSWYRDGIKDDGGYSLELINPELPCSGAANWIASNSPDGGTPGEQNSVFDNSPDVTAPALISETVIDLNSLEVCFDESIDTAGVTISDFAMNNGNSIAAMNWSVDLTCVELTTSNNLDTGTIYTVTITGMKDCSGNSGVLTTEIVLPSAPVQGDLIINEVLFNPVTGGDDFVEIYNNSDKYIDLFGAFLANWDDGIIDNYKEIEEHRLMSPGDFVVLTKDSADIKTNFFSVGVGTFLEMSTLPTYANDSGTVYLVLPDSVISDQFSYDEDMHYPLIKDVDGVSLERIDFNRSTNDETNWHSAAENMGWGTPGLTNSQYYPGMITDDMVTLTPDVFSPDNDGVDDVLNISYALDAPGYVGNITIFDREGRVVKYVLQNELLSTDGIITWDGTNNNREKAPIGVYVVYFEVFDLNGNVSGVKKSTVVAGRF</sequence>
<dbReference type="AlphaFoldDB" id="A0A916N8J6"/>
<protein>
    <recommendedName>
        <fullName evidence="3">LTD domain-containing protein</fullName>
    </recommendedName>
</protein>
<evidence type="ECO:0000259" key="3">
    <source>
        <dbReference type="PROSITE" id="PS51841"/>
    </source>
</evidence>
<dbReference type="KEGG" id="ptan:CRYO30217_00305"/>
<dbReference type="Pfam" id="PF13585">
    <property type="entry name" value="CHU_C"/>
    <property type="match status" value="1"/>
</dbReference>
<dbReference type="InterPro" id="IPR014755">
    <property type="entry name" value="Cu-Rt/internalin_Ig-like"/>
</dbReference>
<dbReference type="RefSeq" id="WP_258540548.1">
    <property type="nucleotide sequence ID" value="NZ_OU015584.1"/>
</dbReference>
<dbReference type="Proteomes" id="UP000683507">
    <property type="component" value="Chromosome"/>
</dbReference>
<feature type="chain" id="PRO_5037755217" description="LTD domain-containing protein" evidence="2">
    <location>
        <begin position="24"/>
        <end position="867"/>
    </location>
</feature>
<reference evidence="4" key="1">
    <citation type="submission" date="2021-04" db="EMBL/GenBank/DDBJ databases">
        <authorList>
            <person name="Rodrigo-Torres L."/>
            <person name="Arahal R. D."/>
            <person name="Lucena T."/>
        </authorList>
    </citation>
    <scope>NUCLEOTIDE SEQUENCE</scope>
    <source>
        <strain evidence="4">AS29M-1</strain>
    </source>
</reference>
<dbReference type="InterPro" id="IPR001322">
    <property type="entry name" value="Lamin_tail_dom"/>
</dbReference>
<dbReference type="PROSITE" id="PS51841">
    <property type="entry name" value="LTD"/>
    <property type="match status" value="1"/>
</dbReference>
<feature type="signal peptide" evidence="2">
    <location>
        <begin position="1"/>
        <end position="23"/>
    </location>
</feature>
<dbReference type="Pfam" id="PF00932">
    <property type="entry name" value="LTD"/>
    <property type="match status" value="2"/>
</dbReference>
<feature type="domain" description="LTD" evidence="3">
    <location>
        <begin position="317"/>
        <end position="439"/>
    </location>
</feature>
<dbReference type="InterPro" id="IPR036415">
    <property type="entry name" value="Lamin_tail_dom_sf"/>
</dbReference>
<dbReference type="EMBL" id="OU015584">
    <property type="protein sequence ID" value="CAG5077156.1"/>
    <property type="molecule type" value="Genomic_DNA"/>
</dbReference>
<evidence type="ECO:0000313" key="4">
    <source>
        <dbReference type="EMBL" id="CAG5077156.1"/>
    </source>
</evidence>
<name>A0A916N8J6_9FLAO</name>